<dbReference type="GO" id="GO:0005737">
    <property type="term" value="C:cytoplasm"/>
    <property type="evidence" value="ECO:0007669"/>
    <property type="project" value="TreeGrafter"/>
</dbReference>
<keyword evidence="4" id="KW-0560">Oxidoreductase</keyword>
<organism evidence="6 7">
    <name type="scientific">Phanerochaete sordida</name>
    <dbReference type="NCBI Taxonomy" id="48140"/>
    <lineage>
        <taxon>Eukaryota</taxon>
        <taxon>Fungi</taxon>
        <taxon>Dikarya</taxon>
        <taxon>Basidiomycota</taxon>
        <taxon>Agaricomycotina</taxon>
        <taxon>Agaricomycetes</taxon>
        <taxon>Polyporales</taxon>
        <taxon>Phanerochaetaceae</taxon>
        <taxon>Phanerochaete</taxon>
    </lineage>
</organism>
<evidence type="ECO:0000259" key="5">
    <source>
        <dbReference type="Pfam" id="PF07992"/>
    </source>
</evidence>
<feature type="domain" description="FAD/NAD(P)-binding" evidence="5">
    <location>
        <begin position="11"/>
        <end position="302"/>
    </location>
</feature>
<evidence type="ECO:0000313" key="7">
    <source>
        <dbReference type="Proteomes" id="UP000703269"/>
    </source>
</evidence>
<comment type="similarity">
    <text evidence="1">Belongs to the FAD-dependent oxidoreductase family.</text>
</comment>
<name>A0A9P3G9M6_9APHY</name>
<evidence type="ECO:0000256" key="1">
    <source>
        <dbReference type="ARBA" id="ARBA00006442"/>
    </source>
</evidence>
<dbReference type="Gene3D" id="3.50.50.100">
    <property type="match status" value="1"/>
</dbReference>
<accession>A0A9P3G9M6</accession>
<dbReference type="Proteomes" id="UP000703269">
    <property type="component" value="Unassembled WGS sequence"/>
</dbReference>
<dbReference type="InterPro" id="IPR023753">
    <property type="entry name" value="FAD/NAD-binding_dom"/>
</dbReference>
<evidence type="ECO:0000256" key="4">
    <source>
        <dbReference type="ARBA" id="ARBA00023002"/>
    </source>
</evidence>
<gene>
    <name evidence="6" type="ORF">PsYK624_064900</name>
</gene>
<dbReference type="Pfam" id="PF07992">
    <property type="entry name" value="Pyr_redox_2"/>
    <property type="match status" value="1"/>
</dbReference>
<dbReference type="SUPFAM" id="SSF51905">
    <property type="entry name" value="FAD/NAD(P)-binding domain"/>
    <property type="match status" value="1"/>
</dbReference>
<comment type="caution">
    <text evidence="6">The sequence shown here is derived from an EMBL/GenBank/DDBJ whole genome shotgun (WGS) entry which is preliminary data.</text>
</comment>
<evidence type="ECO:0000313" key="6">
    <source>
        <dbReference type="EMBL" id="GJE90359.1"/>
    </source>
</evidence>
<dbReference type="PRINTS" id="PR00368">
    <property type="entry name" value="FADPNR"/>
</dbReference>
<evidence type="ECO:0000256" key="3">
    <source>
        <dbReference type="ARBA" id="ARBA00022827"/>
    </source>
</evidence>
<dbReference type="PANTHER" id="PTHR43735">
    <property type="entry name" value="APOPTOSIS-INDUCING FACTOR 1"/>
    <property type="match status" value="1"/>
</dbReference>
<dbReference type="PANTHER" id="PTHR43735:SF3">
    <property type="entry name" value="FERROPTOSIS SUPPRESSOR PROTEIN 1"/>
    <property type="match status" value="1"/>
</dbReference>
<dbReference type="GO" id="GO:0004174">
    <property type="term" value="F:electron-transferring-flavoprotein dehydrogenase activity"/>
    <property type="evidence" value="ECO:0007669"/>
    <property type="project" value="TreeGrafter"/>
</dbReference>
<proteinExistence type="inferred from homology"/>
<dbReference type="GO" id="GO:0050660">
    <property type="term" value="F:flavin adenine dinucleotide binding"/>
    <property type="evidence" value="ECO:0007669"/>
    <property type="project" value="TreeGrafter"/>
</dbReference>
<keyword evidence="7" id="KW-1185">Reference proteome</keyword>
<dbReference type="InterPro" id="IPR036188">
    <property type="entry name" value="FAD/NAD-bd_sf"/>
</dbReference>
<dbReference type="OrthoDB" id="202203at2759"/>
<protein>
    <submittedName>
        <fullName evidence="6">FAD/NAD(P)-binding domain-containing protein</fullName>
    </submittedName>
</protein>
<dbReference type="AlphaFoldDB" id="A0A9P3G9M6"/>
<dbReference type="EMBL" id="BPQB01000016">
    <property type="protein sequence ID" value="GJE90359.1"/>
    <property type="molecule type" value="Genomic_DNA"/>
</dbReference>
<keyword evidence="2" id="KW-0285">Flavoprotein</keyword>
<sequence length="381" mass="40797">MSKKTDEQKKNIVVVGGGYAGIHVVQYLTKQLDHAKYNLILLSPRPYYLHLIAALRMLVSAEGKLEERALVPFDRLQGVTYVQGSLKEIEETAPGKGGSLHLANGDTLPYAVLVLATGSKWPGILDFPESEEGVTEHVALWRRRFAQAAGKHIVIAGGGAVGIELAGEILDAYPSTKVTIVHSGTRLLNDVYPDKFRKAMEDKVRGRGVELLDQDYVDVFPAPADPLVPADVPTRAGKTLKDVALVVPAFGARPNAAVAHTLGAGVLTDAGFVKVQPTLEVPGHPGVFAAGDILDWAEQKQAGKAMGHASVVTANVLAFLAGRPQKKLYKNPIEMIIVPVGRTIGGGYVDILWGITVGNWLSSIIKGKDLLIGMARGKLNY</sequence>
<keyword evidence="3" id="KW-0274">FAD</keyword>
<evidence type="ECO:0000256" key="2">
    <source>
        <dbReference type="ARBA" id="ARBA00022630"/>
    </source>
</evidence>
<reference evidence="6 7" key="1">
    <citation type="submission" date="2021-08" db="EMBL/GenBank/DDBJ databases">
        <title>Draft Genome Sequence of Phanerochaete sordida strain YK-624.</title>
        <authorList>
            <person name="Mori T."/>
            <person name="Dohra H."/>
            <person name="Suzuki T."/>
            <person name="Kawagishi H."/>
            <person name="Hirai H."/>
        </authorList>
    </citation>
    <scope>NUCLEOTIDE SEQUENCE [LARGE SCALE GENOMIC DNA]</scope>
    <source>
        <strain evidence="6 7">YK-624</strain>
    </source>
</reference>
<dbReference type="PRINTS" id="PR00469">
    <property type="entry name" value="PNDRDTASEII"/>
</dbReference>